<dbReference type="Pfam" id="PF08393">
    <property type="entry name" value="DHC_N2"/>
    <property type="match status" value="1"/>
</dbReference>
<reference evidence="2" key="2">
    <citation type="submission" date="2025-09" db="UniProtKB">
        <authorList>
            <consortium name="Ensembl"/>
        </authorList>
    </citation>
    <scope>IDENTIFICATION</scope>
</reference>
<dbReference type="GO" id="GO:0030286">
    <property type="term" value="C:dynein complex"/>
    <property type="evidence" value="ECO:0007669"/>
    <property type="project" value="InterPro"/>
</dbReference>
<dbReference type="Gene3D" id="3.20.180.20">
    <property type="entry name" value="Dynein heavy chain, N-terminal domain 2"/>
    <property type="match status" value="1"/>
</dbReference>
<dbReference type="InterPro" id="IPR013602">
    <property type="entry name" value="Dynein_heavy_linker"/>
</dbReference>
<dbReference type="GeneTree" id="ENSGT00940000158880"/>
<dbReference type="GO" id="GO:0045505">
    <property type="term" value="F:dynein intermediate chain binding"/>
    <property type="evidence" value="ECO:0007669"/>
    <property type="project" value="InterPro"/>
</dbReference>
<dbReference type="PANTHER" id="PTHR45703">
    <property type="entry name" value="DYNEIN HEAVY CHAIN"/>
    <property type="match status" value="1"/>
</dbReference>
<dbReference type="Gene3D" id="1.20.140.100">
    <property type="entry name" value="Dynein heavy chain, N-terminal domain 2"/>
    <property type="match status" value="1"/>
</dbReference>
<name>A0A9J7ZPX5_CYPCA</name>
<dbReference type="AlphaFoldDB" id="A0A9J7ZPX5"/>
<dbReference type="InterPro" id="IPR026983">
    <property type="entry name" value="DHC"/>
</dbReference>
<protein>
    <recommendedName>
        <fullName evidence="1">Dynein heavy chain linker domain-containing protein</fullName>
    </recommendedName>
</protein>
<evidence type="ECO:0000313" key="2">
    <source>
        <dbReference type="Ensembl" id="ENSCCRP00000131230.1"/>
    </source>
</evidence>
<reference evidence="2" key="1">
    <citation type="submission" date="2025-08" db="UniProtKB">
        <authorList>
            <consortium name="Ensembl"/>
        </authorList>
    </citation>
    <scope>IDENTIFICATION</scope>
</reference>
<dbReference type="InterPro" id="IPR042222">
    <property type="entry name" value="Dynein_2_N"/>
</dbReference>
<dbReference type="OMA" id="TNKMEAA"/>
<dbReference type="GO" id="GO:0051959">
    <property type="term" value="F:dynein light intermediate chain binding"/>
    <property type="evidence" value="ECO:0007669"/>
    <property type="project" value="InterPro"/>
</dbReference>
<feature type="domain" description="Dynein heavy chain linker" evidence="1">
    <location>
        <begin position="2"/>
        <end position="120"/>
    </location>
</feature>
<keyword evidence="3" id="KW-1185">Reference proteome</keyword>
<evidence type="ECO:0000259" key="1">
    <source>
        <dbReference type="Pfam" id="PF08393"/>
    </source>
</evidence>
<sequence>MFKSCKTKNIFAATNNPNVLPVLEDLQKRLAVCEKALIKYLETKRMDFPRFYFLSSADLLDILSKGRQARQVTCHLGKLFDSMTDLKFSDKEGEKATVAEGMFSRDREFVPFYSQCDCVGP</sequence>
<dbReference type="Ensembl" id="ENSCCRT00000168212.1">
    <property type="protein sequence ID" value="ENSCCRP00000131230.1"/>
    <property type="gene ID" value="ENSCCRG00000082667.1"/>
</dbReference>
<dbReference type="GO" id="GO:0007018">
    <property type="term" value="P:microtubule-based movement"/>
    <property type="evidence" value="ECO:0007669"/>
    <property type="project" value="InterPro"/>
</dbReference>
<organism evidence="2 3">
    <name type="scientific">Cyprinus carpio carpio</name>
    <dbReference type="NCBI Taxonomy" id="630221"/>
    <lineage>
        <taxon>Eukaryota</taxon>
        <taxon>Metazoa</taxon>
        <taxon>Chordata</taxon>
        <taxon>Craniata</taxon>
        <taxon>Vertebrata</taxon>
        <taxon>Euteleostomi</taxon>
        <taxon>Actinopterygii</taxon>
        <taxon>Neopterygii</taxon>
        <taxon>Teleostei</taxon>
        <taxon>Ostariophysi</taxon>
        <taxon>Cypriniformes</taxon>
        <taxon>Cyprinidae</taxon>
        <taxon>Cyprininae</taxon>
        <taxon>Cyprinus</taxon>
    </lineage>
</organism>
<proteinExistence type="predicted"/>
<dbReference type="Proteomes" id="UP001108240">
    <property type="component" value="Unplaced"/>
</dbReference>
<dbReference type="PANTHER" id="PTHR45703:SF12">
    <property type="entry name" value="DYNEIN AXONEMAL HEAVY CHAIN 11"/>
    <property type="match status" value="1"/>
</dbReference>
<dbReference type="InterPro" id="IPR042228">
    <property type="entry name" value="Dynein_linker_3"/>
</dbReference>
<evidence type="ECO:0000313" key="3">
    <source>
        <dbReference type="Proteomes" id="UP001108240"/>
    </source>
</evidence>
<accession>A0A9J7ZPX5</accession>